<name>A0A8T2RB64_CERRI</name>
<dbReference type="EMBL" id="CM035433">
    <property type="protein sequence ID" value="KAH7293014.1"/>
    <property type="molecule type" value="Genomic_DNA"/>
</dbReference>
<proteinExistence type="predicted"/>
<comment type="caution">
    <text evidence="1">The sequence shown here is derived from an EMBL/GenBank/DDBJ whole genome shotgun (WGS) entry which is preliminary data.</text>
</comment>
<dbReference type="Proteomes" id="UP000825935">
    <property type="component" value="Chromosome 28"/>
</dbReference>
<gene>
    <name evidence="1" type="ORF">KP509_28G007800</name>
</gene>
<sequence>MTHTTEYGKIQGQPWSRSEFLVISALGKNTGVEISAQSLESIEEKGHPTQGNVSVASICGGGFWLLSVTVTLESHQRRSHMEYLVAKKCIELNKNPLCSFSFY</sequence>
<keyword evidence="2" id="KW-1185">Reference proteome</keyword>
<organism evidence="1 2">
    <name type="scientific">Ceratopteris richardii</name>
    <name type="common">Triangle waterfern</name>
    <dbReference type="NCBI Taxonomy" id="49495"/>
    <lineage>
        <taxon>Eukaryota</taxon>
        <taxon>Viridiplantae</taxon>
        <taxon>Streptophyta</taxon>
        <taxon>Embryophyta</taxon>
        <taxon>Tracheophyta</taxon>
        <taxon>Polypodiopsida</taxon>
        <taxon>Polypodiidae</taxon>
        <taxon>Polypodiales</taxon>
        <taxon>Pteridineae</taxon>
        <taxon>Pteridaceae</taxon>
        <taxon>Parkerioideae</taxon>
        <taxon>Ceratopteris</taxon>
    </lineage>
</organism>
<protein>
    <submittedName>
        <fullName evidence="1">Uncharacterized protein</fullName>
    </submittedName>
</protein>
<reference evidence="1" key="1">
    <citation type="submission" date="2021-08" db="EMBL/GenBank/DDBJ databases">
        <title>WGS assembly of Ceratopteris richardii.</title>
        <authorList>
            <person name="Marchant D.B."/>
            <person name="Chen G."/>
            <person name="Jenkins J."/>
            <person name="Shu S."/>
            <person name="Leebens-Mack J."/>
            <person name="Grimwood J."/>
            <person name="Schmutz J."/>
            <person name="Soltis P."/>
            <person name="Soltis D."/>
            <person name="Chen Z.-H."/>
        </authorList>
    </citation>
    <scope>NUCLEOTIDE SEQUENCE</scope>
    <source>
        <strain evidence="1">Whitten #5841</strain>
        <tissue evidence="1">Leaf</tissue>
    </source>
</reference>
<dbReference type="AlphaFoldDB" id="A0A8T2RB64"/>
<evidence type="ECO:0000313" key="1">
    <source>
        <dbReference type="EMBL" id="KAH7293014.1"/>
    </source>
</evidence>
<evidence type="ECO:0000313" key="2">
    <source>
        <dbReference type="Proteomes" id="UP000825935"/>
    </source>
</evidence>
<accession>A0A8T2RB64</accession>